<dbReference type="AlphaFoldDB" id="D2VF72"/>
<accession>D2VF72</accession>
<dbReference type="Pfam" id="PF00615">
    <property type="entry name" value="RGS"/>
    <property type="match status" value="1"/>
</dbReference>
<dbReference type="OrthoDB" id="10562093at2759"/>
<feature type="region of interest" description="Disordered" evidence="1">
    <location>
        <begin position="1"/>
        <end position="24"/>
    </location>
</feature>
<dbReference type="Gene3D" id="1.10.167.10">
    <property type="entry name" value="Regulator of G-protein Signalling 4, domain 2"/>
    <property type="match status" value="1"/>
</dbReference>
<dbReference type="RefSeq" id="XP_002677378.1">
    <property type="nucleotide sequence ID" value="XM_002677332.1"/>
</dbReference>
<dbReference type="PROSITE" id="PS50132">
    <property type="entry name" value="RGS"/>
    <property type="match status" value="1"/>
</dbReference>
<dbReference type="InterPro" id="IPR016137">
    <property type="entry name" value="RGS"/>
</dbReference>
<evidence type="ECO:0000313" key="3">
    <source>
        <dbReference type="EMBL" id="EFC44634.1"/>
    </source>
</evidence>
<dbReference type="InParanoid" id="D2VF72"/>
<dbReference type="SUPFAM" id="SSF48097">
    <property type="entry name" value="Regulator of G-protein signaling, RGS"/>
    <property type="match status" value="1"/>
</dbReference>
<name>D2VF72_NAEGR</name>
<dbReference type="InterPro" id="IPR044926">
    <property type="entry name" value="RGS_subdomain_2"/>
</dbReference>
<dbReference type="Proteomes" id="UP000006671">
    <property type="component" value="Unassembled WGS sequence"/>
</dbReference>
<dbReference type="InterPro" id="IPR036305">
    <property type="entry name" value="RGS_sf"/>
</dbReference>
<dbReference type="GeneID" id="8848732"/>
<feature type="compositionally biased region" description="Low complexity" evidence="1">
    <location>
        <begin position="1"/>
        <end position="23"/>
    </location>
</feature>
<evidence type="ECO:0000313" key="4">
    <source>
        <dbReference type="Proteomes" id="UP000006671"/>
    </source>
</evidence>
<proteinExistence type="predicted"/>
<protein>
    <submittedName>
        <fullName evidence="3">Predicted protein</fullName>
    </submittedName>
</protein>
<dbReference type="VEuPathDB" id="AmoebaDB:NAEGRDRAFT_58014"/>
<dbReference type="SMART" id="SM00315">
    <property type="entry name" value="RGS"/>
    <property type="match status" value="1"/>
</dbReference>
<organism evidence="4">
    <name type="scientific">Naegleria gruberi</name>
    <name type="common">Amoeba</name>
    <dbReference type="NCBI Taxonomy" id="5762"/>
    <lineage>
        <taxon>Eukaryota</taxon>
        <taxon>Discoba</taxon>
        <taxon>Heterolobosea</taxon>
        <taxon>Tetramitia</taxon>
        <taxon>Eutetramitia</taxon>
        <taxon>Vahlkampfiidae</taxon>
        <taxon>Naegleria</taxon>
    </lineage>
</organism>
<sequence length="841" mass="94693">MTDLTQQQSSSSNNNNTATSPSNYFQISSNFRRRSSASNLSPRNQQSSFELFTSPQIQQQQQFNVPANRNSMSLFLIPPPSLSQLSNSKFAAATTTTSPMFEMINSFTLTTVFSQMIVYGNSLMIEERPTVSTMVSSFVSNTNSELKLPISVLEISNLYSILLVVIKNMQDSHKKIIELVEWQKSLRQLGVVPILVLQNTKQELDEFLEGNQWNGYSIDVNNMMRVSDLNFELTKQLFENTNSPLSNEQQIDREIVESKMFLIRNGSIVWESSTKPEDQVIGTILSTVVLKLPWYAMSTDEISSDESQHALQPLSTVNNSLNNLNQSYKSSCSLSSGGLRNSIRFENGATSPSNSSTSVGGISASIRIGSLVNDHNSFIVPAGLSLHGAMSVLHTISNNNFGNSEDEVSCEDDFQFPENQNHLQMVQLPSDNNFEFTQAKSNSQPTPVDQNNKELILITDENEISFTPKATPTPSSQLLFHKEQSFTSTNTNNTTTSSDKMTASTHHTIGTPLLGADSRYCSSIASMNSTLIETSASSLDLTTLMMPPSPNSISTTTSASPASAETLIQNRKLSIFQKLRGRNDIEKIASEQQKLEKEMQIVKKKEIVSRSQNNLYAEQSIATRENVTSGRRSIFSYCFGSKSSQPATTSEKTLVMYDPVESHLSEMYQVMHDDMKRQYFKLFSLKQFNAENLLFWEDVKLFYKKIVVELKRQHVTKQRFSLKSSQIDVSQTPILSNVNISKESIIELHDKIMKMAKYIAEKYLYEKDSVYCLNTSNKMIEQVSSRMTLEGLEFINISENIFDDVVMEIIKTVLPDMFCRFVLSNEYEEMQRVLQVSNNLF</sequence>
<reference evidence="3 4" key="1">
    <citation type="journal article" date="2010" name="Cell">
        <title>The genome of Naegleria gruberi illuminates early eukaryotic versatility.</title>
        <authorList>
            <person name="Fritz-Laylin L.K."/>
            <person name="Prochnik S.E."/>
            <person name="Ginger M.L."/>
            <person name="Dacks J.B."/>
            <person name="Carpenter M.L."/>
            <person name="Field M.C."/>
            <person name="Kuo A."/>
            <person name="Paredez A."/>
            <person name="Chapman J."/>
            <person name="Pham J."/>
            <person name="Shu S."/>
            <person name="Neupane R."/>
            <person name="Cipriano M."/>
            <person name="Mancuso J."/>
            <person name="Tu H."/>
            <person name="Salamov A."/>
            <person name="Lindquist E."/>
            <person name="Shapiro H."/>
            <person name="Lucas S."/>
            <person name="Grigoriev I.V."/>
            <person name="Cande W.Z."/>
            <person name="Fulton C."/>
            <person name="Rokhsar D.S."/>
            <person name="Dawson S.C."/>
        </authorList>
    </citation>
    <scope>NUCLEOTIDE SEQUENCE [LARGE SCALE GENOMIC DNA]</scope>
    <source>
        <strain evidence="3 4">NEG-M</strain>
    </source>
</reference>
<evidence type="ECO:0000256" key="1">
    <source>
        <dbReference type="SAM" id="MobiDB-lite"/>
    </source>
</evidence>
<dbReference type="KEGG" id="ngr:NAEGRDRAFT_58014"/>
<keyword evidence="4" id="KW-1185">Reference proteome</keyword>
<dbReference type="EMBL" id="GG738867">
    <property type="protein sequence ID" value="EFC44634.1"/>
    <property type="molecule type" value="Genomic_DNA"/>
</dbReference>
<feature type="domain" description="RGS" evidence="2">
    <location>
        <begin position="666"/>
        <end position="831"/>
    </location>
</feature>
<gene>
    <name evidence="3" type="ORF">NAEGRDRAFT_58014</name>
</gene>
<evidence type="ECO:0000259" key="2">
    <source>
        <dbReference type="PROSITE" id="PS50132"/>
    </source>
</evidence>